<feature type="domain" description="DNA topoisomerase I catalytic core eukaryotic-type" evidence="3">
    <location>
        <begin position="9"/>
        <end position="37"/>
    </location>
</feature>
<dbReference type="InterPro" id="IPR013500">
    <property type="entry name" value="TopoI_cat_euk"/>
</dbReference>
<feature type="chain" id="PRO_5019780835" description="DNA topoisomerase I catalytic core eukaryotic-type domain-containing protein" evidence="2">
    <location>
        <begin position="19"/>
        <end position="85"/>
    </location>
</feature>
<feature type="region of interest" description="Disordered" evidence="1">
    <location>
        <begin position="56"/>
        <end position="85"/>
    </location>
</feature>
<evidence type="ECO:0000256" key="2">
    <source>
        <dbReference type="SAM" id="SignalP"/>
    </source>
</evidence>
<evidence type="ECO:0000256" key="1">
    <source>
        <dbReference type="SAM" id="MobiDB-lite"/>
    </source>
</evidence>
<organism evidence="4 5">
    <name type="scientific">Malus domestica</name>
    <name type="common">Apple</name>
    <name type="synonym">Pyrus malus</name>
    <dbReference type="NCBI Taxonomy" id="3750"/>
    <lineage>
        <taxon>Eukaryota</taxon>
        <taxon>Viridiplantae</taxon>
        <taxon>Streptophyta</taxon>
        <taxon>Embryophyta</taxon>
        <taxon>Tracheophyta</taxon>
        <taxon>Spermatophyta</taxon>
        <taxon>Magnoliopsida</taxon>
        <taxon>eudicotyledons</taxon>
        <taxon>Gunneridae</taxon>
        <taxon>Pentapetalae</taxon>
        <taxon>rosids</taxon>
        <taxon>fabids</taxon>
        <taxon>Rosales</taxon>
        <taxon>Rosaceae</taxon>
        <taxon>Amygdaloideae</taxon>
        <taxon>Maleae</taxon>
        <taxon>Malus</taxon>
    </lineage>
</organism>
<dbReference type="InterPro" id="IPR011010">
    <property type="entry name" value="DNA_brk_join_enz"/>
</dbReference>
<proteinExistence type="predicted"/>
<name>A0A498JVD2_MALDO</name>
<dbReference type="GO" id="GO:0003677">
    <property type="term" value="F:DNA binding"/>
    <property type="evidence" value="ECO:0007669"/>
    <property type="project" value="InterPro"/>
</dbReference>
<dbReference type="AlphaFoldDB" id="A0A498JVD2"/>
<dbReference type="Gene3D" id="3.90.15.10">
    <property type="entry name" value="Topoisomerase I, Chain A, domain 3"/>
    <property type="match status" value="1"/>
</dbReference>
<dbReference type="InterPro" id="IPR014711">
    <property type="entry name" value="TopoI_cat_a-hlx-sub_euk"/>
</dbReference>
<evidence type="ECO:0000313" key="4">
    <source>
        <dbReference type="EMBL" id="RXH98907.1"/>
    </source>
</evidence>
<accession>A0A498JVD2</accession>
<dbReference type="GO" id="GO:0006265">
    <property type="term" value="P:DNA topological change"/>
    <property type="evidence" value="ECO:0007669"/>
    <property type="project" value="InterPro"/>
</dbReference>
<dbReference type="Pfam" id="PF01028">
    <property type="entry name" value="Topoisom_I"/>
    <property type="match status" value="1"/>
</dbReference>
<dbReference type="SUPFAM" id="SSF56349">
    <property type="entry name" value="DNA breaking-rejoining enzymes"/>
    <property type="match status" value="1"/>
</dbReference>
<dbReference type="Proteomes" id="UP000290289">
    <property type="component" value="Chromosome 5"/>
</dbReference>
<gene>
    <name evidence="4" type="ORF">DVH24_011232</name>
</gene>
<protein>
    <recommendedName>
        <fullName evidence="3">DNA topoisomerase I catalytic core eukaryotic-type domain-containing protein</fullName>
    </recommendedName>
</protein>
<keyword evidence="5" id="KW-1185">Reference proteome</keyword>
<feature type="signal peptide" evidence="2">
    <location>
        <begin position="1"/>
        <end position="18"/>
    </location>
</feature>
<reference evidence="4 5" key="1">
    <citation type="submission" date="2018-10" db="EMBL/GenBank/DDBJ databases">
        <title>A high-quality apple genome assembly.</title>
        <authorList>
            <person name="Hu J."/>
        </authorList>
    </citation>
    <scope>NUCLEOTIDE SEQUENCE [LARGE SCALE GENOMIC DNA]</scope>
    <source>
        <strain evidence="5">cv. HFTH1</strain>
        <tissue evidence="4">Young leaf</tissue>
    </source>
</reference>
<sequence>MLSISWIGFALRAGIGMGEDEADTVDCCTLKVEHFQAGKRGNDHLFDKLDAIQEQKRSNNPLFEKKKQRSLKKSSSTGDKPKAIT</sequence>
<dbReference type="EMBL" id="RDQH01000331">
    <property type="protein sequence ID" value="RXH98907.1"/>
    <property type="molecule type" value="Genomic_DNA"/>
</dbReference>
<dbReference type="GO" id="GO:0003917">
    <property type="term" value="F:DNA topoisomerase type I (single strand cut, ATP-independent) activity"/>
    <property type="evidence" value="ECO:0007669"/>
    <property type="project" value="InterPro"/>
</dbReference>
<keyword evidence="2" id="KW-0732">Signal</keyword>
<evidence type="ECO:0000313" key="5">
    <source>
        <dbReference type="Proteomes" id="UP000290289"/>
    </source>
</evidence>
<comment type="caution">
    <text evidence="4">The sequence shown here is derived from an EMBL/GenBank/DDBJ whole genome shotgun (WGS) entry which is preliminary data.</text>
</comment>
<evidence type="ECO:0000259" key="3">
    <source>
        <dbReference type="Pfam" id="PF01028"/>
    </source>
</evidence>